<organism evidence="1 2">
    <name type="scientific">Entamoeba histolytica</name>
    <dbReference type="NCBI Taxonomy" id="5759"/>
    <lineage>
        <taxon>Eukaryota</taxon>
        <taxon>Amoebozoa</taxon>
        <taxon>Evosea</taxon>
        <taxon>Archamoebae</taxon>
        <taxon>Mastigamoebida</taxon>
        <taxon>Entamoebidae</taxon>
        <taxon>Entamoeba</taxon>
    </lineage>
</organism>
<protein>
    <recommendedName>
        <fullName evidence="3">COMM domain-containing protein</fullName>
    </recommendedName>
</protein>
<evidence type="ECO:0008006" key="3">
    <source>
        <dbReference type="Google" id="ProtNLM"/>
    </source>
</evidence>
<evidence type="ECO:0000313" key="1">
    <source>
        <dbReference type="EMBL" id="GAT95776.1"/>
    </source>
</evidence>
<proteinExistence type="predicted"/>
<dbReference type="Proteomes" id="UP000078387">
    <property type="component" value="Unassembled WGS sequence"/>
</dbReference>
<dbReference type="PANTHER" id="PTHR16231:SF4">
    <property type="entry name" value="COMM DOMAIN-CONTAINING PROTEIN 4"/>
    <property type="match status" value="1"/>
</dbReference>
<dbReference type="PANTHER" id="PTHR16231">
    <property type="entry name" value="COMM DOMAIN-CONTAINING PROTEIN 4-8 FAMILY MEMBER"/>
    <property type="match status" value="1"/>
</dbReference>
<name>A0A5K1UUR7_ENTHI</name>
<dbReference type="VEuPathDB" id="AmoebaDB:KM1_120020"/>
<evidence type="ECO:0000313" key="2">
    <source>
        <dbReference type="Proteomes" id="UP000078387"/>
    </source>
</evidence>
<reference evidence="1 2" key="1">
    <citation type="submission" date="2016-05" db="EMBL/GenBank/DDBJ databases">
        <title>First whole genome sequencing of Entamoeba histolytica HM1:IMSS-clone-6.</title>
        <authorList>
            <person name="Mukherjee Avik.K."/>
            <person name="Izumyama S."/>
            <person name="Nakada-Tsukui K."/>
            <person name="Nozaki T."/>
        </authorList>
    </citation>
    <scope>NUCLEOTIDE SEQUENCE [LARGE SCALE GENOMIC DNA]</scope>
    <source>
        <strain evidence="1 2">HM1:IMSS clone 6</strain>
    </source>
</reference>
<dbReference type="VEuPathDB" id="AmoebaDB:EHI_106310"/>
<dbReference type="OMA" id="RDCPDWL"/>
<dbReference type="EMBL" id="BDEQ01000001">
    <property type="protein sequence ID" value="GAT95776.1"/>
    <property type="molecule type" value="Genomic_DNA"/>
</dbReference>
<dbReference type="VEuPathDB" id="AmoebaDB:EHI5A_050180"/>
<gene>
    <name evidence="1" type="ORF">CL6EHI_106310</name>
</gene>
<dbReference type="Pfam" id="PF21672">
    <property type="entry name" value="COMM_HN"/>
    <property type="match status" value="1"/>
</dbReference>
<sequence>MKFQFCGGLNVPDWLLKEIGTVQRLSNEEVNEISIEIINNMIKKEGFKKEEISDICERRQLTESDLRGIITAIRFVICSSAQYDISSEVLLEEELEIGMDIEIAETISKIYGEYKESLQGILTQMTLKLPHIQNQEGIQYNVITKDEITNESIKPYVIIHINTQTSSFDLVLQEDQIERMIISIKTAIQIMKKGIN</sequence>
<accession>A0A5K1UUR7</accession>
<dbReference type="VEuPathDB" id="AmoebaDB:EHI7A_119810"/>
<dbReference type="AlphaFoldDB" id="A0A5K1UUR7"/>
<dbReference type="InterPro" id="IPR047155">
    <property type="entry name" value="COMMD4/6/7/8"/>
</dbReference>
<dbReference type="VEuPathDB" id="AmoebaDB:EHI8A_140260"/>
<comment type="caution">
    <text evidence="1">The sequence shown here is derived from an EMBL/GenBank/DDBJ whole genome shotgun (WGS) entry which is preliminary data.</text>
</comment>